<sequence length="235" mass="26871">MRYMRVKRDFSFPDRTVERGEILGVEDDHRRELLYILAGPLANRSVHIDHLEEIDVLALNEELLNCQAQIRVLNRAVEIDAEQMESDMKLAVANADRLQDNVIQLTRELREEREGKKVPIPRTVAEALQKVISNPFHDKAEEVVRIHARSSCDWSREVNALHDVSLDTVIRALYYGYTIEETPEEKVLDYFNSITPAGWKFSGDANDPVYIERNAIRTTCSILGKEIAGLNAGQK</sequence>
<keyword evidence="3" id="KW-1185">Reference proteome</keyword>
<gene>
    <name evidence="2" type="ORF">ACFPQ4_03050</name>
</gene>
<dbReference type="RefSeq" id="WP_378110265.1">
    <property type="nucleotide sequence ID" value="NZ_JBHSNC010000010.1"/>
</dbReference>
<proteinExistence type="predicted"/>
<dbReference type="EMBL" id="JBHSNC010000010">
    <property type="protein sequence ID" value="MFC5528428.1"/>
    <property type="molecule type" value="Genomic_DNA"/>
</dbReference>
<organism evidence="2 3">
    <name type="scientific">Cohnella yongneupensis</name>
    <dbReference type="NCBI Taxonomy" id="425006"/>
    <lineage>
        <taxon>Bacteria</taxon>
        <taxon>Bacillati</taxon>
        <taxon>Bacillota</taxon>
        <taxon>Bacilli</taxon>
        <taxon>Bacillales</taxon>
        <taxon>Paenibacillaceae</taxon>
        <taxon>Cohnella</taxon>
    </lineage>
</organism>
<evidence type="ECO:0000256" key="1">
    <source>
        <dbReference type="SAM" id="Coils"/>
    </source>
</evidence>
<evidence type="ECO:0000313" key="2">
    <source>
        <dbReference type="EMBL" id="MFC5528428.1"/>
    </source>
</evidence>
<protein>
    <submittedName>
        <fullName evidence="2">Uncharacterized protein</fullName>
    </submittedName>
</protein>
<reference evidence="3" key="1">
    <citation type="journal article" date="2019" name="Int. J. Syst. Evol. Microbiol.">
        <title>The Global Catalogue of Microorganisms (GCM) 10K type strain sequencing project: providing services to taxonomists for standard genome sequencing and annotation.</title>
        <authorList>
            <consortium name="The Broad Institute Genomics Platform"/>
            <consortium name="The Broad Institute Genome Sequencing Center for Infectious Disease"/>
            <person name="Wu L."/>
            <person name="Ma J."/>
        </authorList>
    </citation>
    <scope>NUCLEOTIDE SEQUENCE [LARGE SCALE GENOMIC DNA]</scope>
    <source>
        <strain evidence="3">CGMCC 1.18578</strain>
    </source>
</reference>
<keyword evidence="1" id="KW-0175">Coiled coil</keyword>
<dbReference type="Proteomes" id="UP001596108">
    <property type="component" value="Unassembled WGS sequence"/>
</dbReference>
<comment type="caution">
    <text evidence="2">The sequence shown here is derived from an EMBL/GenBank/DDBJ whole genome shotgun (WGS) entry which is preliminary data.</text>
</comment>
<accession>A0ABW0QVE0</accession>
<evidence type="ECO:0000313" key="3">
    <source>
        <dbReference type="Proteomes" id="UP001596108"/>
    </source>
</evidence>
<name>A0ABW0QVE0_9BACL</name>
<feature type="coiled-coil region" evidence="1">
    <location>
        <begin position="81"/>
        <end position="115"/>
    </location>
</feature>